<keyword evidence="3" id="KW-1185">Reference proteome</keyword>
<dbReference type="EMBL" id="LVHI01000012">
    <property type="protein sequence ID" value="OAK54624.1"/>
    <property type="molecule type" value="Genomic_DNA"/>
</dbReference>
<dbReference type="SUPFAM" id="SSF55729">
    <property type="entry name" value="Acyl-CoA N-acyltransferases (Nat)"/>
    <property type="match status" value="1"/>
</dbReference>
<dbReference type="InterPro" id="IPR000182">
    <property type="entry name" value="GNAT_dom"/>
</dbReference>
<proteinExistence type="predicted"/>
<dbReference type="PROSITE" id="PS51186">
    <property type="entry name" value="GNAT"/>
    <property type="match status" value="1"/>
</dbReference>
<comment type="caution">
    <text evidence="2">The sequence shown here is derived from an EMBL/GenBank/DDBJ whole genome shotgun (WGS) entry which is preliminary data.</text>
</comment>
<protein>
    <recommendedName>
        <fullName evidence="1">N-acetyltransferase domain-containing protein</fullName>
    </recommendedName>
</protein>
<dbReference type="Proteomes" id="UP000077519">
    <property type="component" value="Unassembled WGS sequence"/>
</dbReference>
<reference evidence="2 3" key="1">
    <citation type="submission" date="2016-03" db="EMBL/GenBank/DDBJ databases">
        <title>Genome sequence of Rhodococcus kyotonensis KB10.</title>
        <authorList>
            <person name="Jeong H."/>
            <person name="Hong C.E."/>
            <person name="Jo S.H."/>
            <person name="Park J.M."/>
        </authorList>
    </citation>
    <scope>NUCLEOTIDE SEQUENCE [LARGE SCALE GENOMIC DNA]</scope>
    <source>
        <strain evidence="2 3">KB10</strain>
    </source>
</reference>
<gene>
    <name evidence="2" type="ORF">A3K89_04545</name>
</gene>
<sequence>MCESDTMSQLHHAPFSDLSGHIVYSLCKLRVDVFVVEQNCAYPELDGADEHPDTVHFWHEDDGRVLSTLRLLRRDGETRIGRVCTAVDARGRGLSAQLMRAAIEHADGQDIVIGAQVQLETWYGGFGFVRSGPDYDEDGIMHLPMLRTAR</sequence>
<evidence type="ECO:0000313" key="3">
    <source>
        <dbReference type="Proteomes" id="UP000077519"/>
    </source>
</evidence>
<evidence type="ECO:0000313" key="2">
    <source>
        <dbReference type="EMBL" id="OAK54624.1"/>
    </source>
</evidence>
<dbReference type="GO" id="GO:0016747">
    <property type="term" value="F:acyltransferase activity, transferring groups other than amino-acyl groups"/>
    <property type="evidence" value="ECO:0007669"/>
    <property type="project" value="InterPro"/>
</dbReference>
<feature type="domain" description="N-acetyltransferase" evidence="1">
    <location>
        <begin position="13"/>
        <end position="150"/>
    </location>
</feature>
<organism evidence="2 3">
    <name type="scientific">Rhodococcoides kyotonense</name>
    <dbReference type="NCBI Taxonomy" id="398843"/>
    <lineage>
        <taxon>Bacteria</taxon>
        <taxon>Bacillati</taxon>
        <taxon>Actinomycetota</taxon>
        <taxon>Actinomycetes</taxon>
        <taxon>Mycobacteriales</taxon>
        <taxon>Nocardiaceae</taxon>
        <taxon>Rhodococcoides</taxon>
    </lineage>
</organism>
<dbReference type="Gene3D" id="3.40.630.30">
    <property type="match status" value="1"/>
</dbReference>
<dbReference type="AlphaFoldDB" id="A0A177YGE9"/>
<accession>A0A177YGE9</accession>
<dbReference type="InterPro" id="IPR016181">
    <property type="entry name" value="Acyl_CoA_acyltransferase"/>
</dbReference>
<dbReference type="CDD" id="cd04301">
    <property type="entry name" value="NAT_SF"/>
    <property type="match status" value="1"/>
</dbReference>
<evidence type="ECO:0000259" key="1">
    <source>
        <dbReference type="PROSITE" id="PS51186"/>
    </source>
</evidence>
<name>A0A177YGE9_9NOCA</name>
<dbReference type="Pfam" id="PF13673">
    <property type="entry name" value="Acetyltransf_10"/>
    <property type="match status" value="1"/>
</dbReference>